<dbReference type="STRING" id="1120976.SAMN03080606_00480"/>
<dbReference type="RefSeq" id="WP_091539549.1">
    <property type="nucleotide sequence ID" value="NZ_FMUS01000002.1"/>
</dbReference>
<sequence length="150" mass="16575">MKVIVDADACPVKEIVKALCIKYNIDLLFIHSISHISEADENVERIIVDSEAQAADMAIINNSQKGDLVITADTGLAAIILGKGCYALNPWGQIYTNENIDNLLENRYLTQKLLASGGRVKGPKKRKNIDNQYFTGALEKFLQKIIQIDG</sequence>
<comment type="similarity">
    <text evidence="1 2">Belongs to the UPF0178 family.</text>
</comment>
<organism evidence="3 4">
    <name type="scientific">Alkaliphilus peptidifermentans DSM 18978</name>
    <dbReference type="NCBI Taxonomy" id="1120976"/>
    <lineage>
        <taxon>Bacteria</taxon>
        <taxon>Bacillati</taxon>
        <taxon>Bacillota</taxon>
        <taxon>Clostridia</taxon>
        <taxon>Peptostreptococcales</taxon>
        <taxon>Natronincolaceae</taxon>
        <taxon>Alkaliphilus</taxon>
    </lineage>
</organism>
<dbReference type="OrthoDB" id="9798918at2"/>
<dbReference type="Pfam" id="PF02639">
    <property type="entry name" value="DUF188"/>
    <property type="match status" value="1"/>
</dbReference>
<dbReference type="EMBL" id="FMUS01000002">
    <property type="protein sequence ID" value="SCX91922.1"/>
    <property type="molecule type" value="Genomic_DNA"/>
</dbReference>
<dbReference type="InterPro" id="IPR003791">
    <property type="entry name" value="UPF0178"/>
</dbReference>
<dbReference type="HAMAP" id="MF_00489">
    <property type="entry name" value="UPF0178"/>
    <property type="match status" value="1"/>
</dbReference>
<dbReference type="Proteomes" id="UP000198636">
    <property type="component" value="Unassembled WGS sequence"/>
</dbReference>
<dbReference type="PANTHER" id="PTHR35146">
    <property type="entry name" value="UPF0178 PROTEIN YAII"/>
    <property type="match status" value="1"/>
</dbReference>
<name>A0A1G5BP09_9FIRM</name>
<evidence type="ECO:0000313" key="4">
    <source>
        <dbReference type="Proteomes" id="UP000198636"/>
    </source>
</evidence>
<reference evidence="3 4" key="1">
    <citation type="submission" date="2016-10" db="EMBL/GenBank/DDBJ databases">
        <authorList>
            <person name="de Groot N.N."/>
        </authorList>
    </citation>
    <scope>NUCLEOTIDE SEQUENCE [LARGE SCALE GENOMIC DNA]</scope>
    <source>
        <strain evidence="3 4">DSM 18978</strain>
    </source>
</reference>
<protein>
    <recommendedName>
        <fullName evidence="2">UPF0178 protein SAMN03080606_00480</fullName>
    </recommendedName>
</protein>
<evidence type="ECO:0000256" key="2">
    <source>
        <dbReference type="HAMAP-Rule" id="MF_00489"/>
    </source>
</evidence>
<dbReference type="PANTHER" id="PTHR35146:SF1">
    <property type="entry name" value="UPF0178 PROTEIN YAII"/>
    <property type="match status" value="1"/>
</dbReference>
<evidence type="ECO:0000256" key="1">
    <source>
        <dbReference type="ARBA" id="ARBA00008522"/>
    </source>
</evidence>
<proteinExistence type="inferred from homology"/>
<keyword evidence="4" id="KW-1185">Reference proteome</keyword>
<gene>
    <name evidence="3" type="ORF">SAMN03080606_00480</name>
</gene>
<evidence type="ECO:0000313" key="3">
    <source>
        <dbReference type="EMBL" id="SCX91922.1"/>
    </source>
</evidence>
<dbReference type="NCBIfam" id="NF001095">
    <property type="entry name" value="PRK00124.1"/>
    <property type="match status" value="1"/>
</dbReference>
<dbReference type="AlphaFoldDB" id="A0A1G5BP09"/>
<accession>A0A1G5BP09</accession>